<keyword evidence="6 7" id="KW-0472">Membrane</keyword>
<keyword evidence="4 7" id="KW-0812">Transmembrane</keyword>
<feature type="domain" description="Prepilin peptidase A24 N-terminal" evidence="9">
    <location>
        <begin position="18"/>
        <end position="99"/>
    </location>
</feature>
<organism evidence="10 11">
    <name type="scientific">Roseimicrobium gellanilyticum</name>
    <dbReference type="NCBI Taxonomy" id="748857"/>
    <lineage>
        <taxon>Bacteria</taxon>
        <taxon>Pseudomonadati</taxon>
        <taxon>Verrucomicrobiota</taxon>
        <taxon>Verrucomicrobiia</taxon>
        <taxon>Verrucomicrobiales</taxon>
        <taxon>Verrucomicrobiaceae</taxon>
        <taxon>Roseimicrobium</taxon>
    </lineage>
</organism>
<evidence type="ECO:0000256" key="2">
    <source>
        <dbReference type="ARBA" id="ARBA00005801"/>
    </source>
</evidence>
<keyword evidence="10" id="KW-0808">Transferase</keyword>
<keyword evidence="5 7" id="KW-1133">Transmembrane helix</keyword>
<proteinExistence type="inferred from homology"/>
<feature type="transmembrane region" description="Helical" evidence="7">
    <location>
        <begin position="377"/>
        <end position="397"/>
    </location>
</feature>
<dbReference type="OrthoDB" id="9789291at2"/>
<feature type="transmembrane region" description="Helical" evidence="7">
    <location>
        <begin position="327"/>
        <end position="357"/>
    </location>
</feature>
<evidence type="ECO:0000259" key="8">
    <source>
        <dbReference type="Pfam" id="PF01478"/>
    </source>
</evidence>
<feature type="transmembrane region" description="Helical" evidence="7">
    <location>
        <begin position="191"/>
        <end position="212"/>
    </location>
</feature>
<dbReference type="AlphaFoldDB" id="A0A366HNC6"/>
<dbReference type="Pfam" id="PF01478">
    <property type="entry name" value="Peptidase_A24"/>
    <property type="match status" value="1"/>
</dbReference>
<dbReference type="Pfam" id="PF06750">
    <property type="entry name" value="A24_N_bact"/>
    <property type="match status" value="1"/>
</dbReference>
<comment type="caution">
    <text evidence="10">The sequence shown here is derived from an EMBL/GenBank/DDBJ whole genome shotgun (WGS) entry which is preliminary data.</text>
</comment>
<keyword evidence="10" id="KW-0489">Methyltransferase</keyword>
<feature type="transmembrane region" description="Helical" evidence="7">
    <location>
        <begin position="152"/>
        <end position="171"/>
    </location>
</feature>
<dbReference type="PANTHER" id="PTHR30487">
    <property type="entry name" value="TYPE 4 PREPILIN-LIKE PROTEINS LEADER PEPTIDE-PROCESSING ENZYME"/>
    <property type="match status" value="1"/>
</dbReference>
<dbReference type="GO" id="GO:0005886">
    <property type="term" value="C:plasma membrane"/>
    <property type="evidence" value="ECO:0007669"/>
    <property type="project" value="UniProtKB-SubCell"/>
</dbReference>
<evidence type="ECO:0000256" key="5">
    <source>
        <dbReference type="ARBA" id="ARBA00022989"/>
    </source>
</evidence>
<dbReference type="GO" id="GO:0006465">
    <property type="term" value="P:signal peptide processing"/>
    <property type="evidence" value="ECO:0007669"/>
    <property type="project" value="TreeGrafter"/>
</dbReference>
<evidence type="ECO:0000256" key="4">
    <source>
        <dbReference type="ARBA" id="ARBA00022692"/>
    </source>
</evidence>
<evidence type="ECO:0000256" key="3">
    <source>
        <dbReference type="ARBA" id="ARBA00022475"/>
    </source>
</evidence>
<keyword evidence="11" id="KW-1185">Reference proteome</keyword>
<dbReference type="InterPro" id="IPR050882">
    <property type="entry name" value="Prepilin_peptidase/N-MTase"/>
</dbReference>
<feature type="transmembrane region" description="Helical" evidence="7">
    <location>
        <begin position="12"/>
        <end position="34"/>
    </location>
</feature>
<protein>
    <submittedName>
        <fullName evidence="10">Leader peptidase (Prepilin peptidase)/N-methyltransferase</fullName>
    </submittedName>
</protein>
<keyword evidence="3" id="KW-1003">Cell membrane</keyword>
<sequence length="406" mass="45602">MIRPELAELLLHFIVFYLGAGIGSFLNVVIYRVPLGISVNNPKRSFCFSCKKQIPWYRNLPLITWLAQRGKCAECGARISFRYFFVELLTGLLFYAVFRHVMAEAIVYWSYPSMWSFLPVWGPVVLVFCIFTALLVSGTFIDIDHYILPHSITLGGLVVGLLSSFLVPAIVPVMMFGEGFEGEVPGRGKAILISFSSACLGLGLLWVVVELGKLAFGRRKMKFDSIQNWNIAQPDENEAPVFTVGDEKLSYNDIFARRSDRLIITTDTVTVNDRSFGKGKAEVHMETIHIIPDEGEKVIYKLEEVKKIEGRTTEIVIPREAMGFGDVLLIAMIGSFLGWQAVLFTIVAASMLGSVFAIFTRIIGHTEWSAKIPFGPYLAGGAMIWLFYGPQFVHWYLTRAGFRAEY</sequence>
<comment type="subcellular location">
    <subcellularLocation>
        <location evidence="1">Cell membrane</location>
        <topology evidence="1">Multi-pass membrane protein</topology>
    </subcellularLocation>
</comment>
<feature type="domain" description="Prepilin type IV endopeptidase peptidase" evidence="8">
    <location>
        <begin position="317"/>
        <end position="358"/>
    </location>
</feature>
<dbReference type="PANTHER" id="PTHR30487:SF0">
    <property type="entry name" value="PREPILIN LEADER PEPTIDASE_N-METHYLTRANSFERASE-RELATED"/>
    <property type="match status" value="1"/>
</dbReference>
<feature type="transmembrane region" description="Helical" evidence="7">
    <location>
        <begin position="118"/>
        <end position="140"/>
    </location>
</feature>
<evidence type="ECO:0000313" key="10">
    <source>
        <dbReference type="EMBL" id="RBP44659.1"/>
    </source>
</evidence>
<accession>A0A366HNC6</accession>
<feature type="transmembrane region" description="Helical" evidence="7">
    <location>
        <begin position="79"/>
        <end position="98"/>
    </location>
</feature>
<dbReference type="RefSeq" id="WP_113959040.1">
    <property type="nucleotide sequence ID" value="NZ_QNRR01000004.1"/>
</dbReference>
<reference evidence="10 11" key="1">
    <citation type="submission" date="2018-06" db="EMBL/GenBank/DDBJ databases">
        <title>Genomic Encyclopedia of Type Strains, Phase IV (KMG-IV): sequencing the most valuable type-strain genomes for metagenomic binning, comparative biology and taxonomic classification.</title>
        <authorList>
            <person name="Goeker M."/>
        </authorList>
    </citation>
    <scope>NUCLEOTIDE SEQUENCE [LARGE SCALE GENOMIC DNA]</scope>
    <source>
        <strain evidence="10 11">DSM 25532</strain>
    </source>
</reference>
<evidence type="ECO:0000256" key="6">
    <source>
        <dbReference type="ARBA" id="ARBA00023136"/>
    </source>
</evidence>
<dbReference type="GO" id="GO:0004190">
    <property type="term" value="F:aspartic-type endopeptidase activity"/>
    <property type="evidence" value="ECO:0007669"/>
    <property type="project" value="InterPro"/>
</dbReference>
<gene>
    <name evidence="10" type="ORF">DES53_104481</name>
</gene>
<evidence type="ECO:0000313" key="11">
    <source>
        <dbReference type="Proteomes" id="UP000253426"/>
    </source>
</evidence>
<evidence type="ECO:0000256" key="1">
    <source>
        <dbReference type="ARBA" id="ARBA00004651"/>
    </source>
</evidence>
<evidence type="ECO:0000259" key="9">
    <source>
        <dbReference type="Pfam" id="PF06750"/>
    </source>
</evidence>
<comment type="similarity">
    <text evidence="2">Belongs to the peptidase A24 family.</text>
</comment>
<dbReference type="Proteomes" id="UP000253426">
    <property type="component" value="Unassembled WGS sequence"/>
</dbReference>
<dbReference type="InterPro" id="IPR000045">
    <property type="entry name" value="Prepilin_IV_endopep_pep"/>
</dbReference>
<name>A0A366HNC6_9BACT</name>
<dbReference type="EMBL" id="QNRR01000004">
    <property type="protein sequence ID" value="RBP44659.1"/>
    <property type="molecule type" value="Genomic_DNA"/>
</dbReference>
<dbReference type="InterPro" id="IPR010627">
    <property type="entry name" value="Prepilin_pept_A24_N"/>
</dbReference>
<dbReference type="GO" id="GO:0032259">
    <property type="term" value="P:methylation"/>
    <property type="evidence" value="ECO:0007669"/>
    <property type="project" value="UniProtKB-KW"/>
</dbReference>
<evidence type="ECO:0000256" key="7">
    <source>
        <dbReference type="SAM" id="Phobius"/>
    </source>
</evidence>
<dbReference type="GO" id="GO:0008168">
    <property type="term" value="F:methyltransferase activity"/>
    <property type="evidence" value="ECO:0007669"/>
    <property type="project" value="UniProtKB-KW"/>
</dbReference>